<name>A0A367INY3_RHIST</name>
<gene>
    <name evidence="11" type="primary">MER3</name>
    <name evidence="11" type="ORF">CU098_002350</name>
</gene>
<dbReference type="GO" id="GO:0043138">
    <property type="term" value="F:3'-5' DNA helicase activity"/>
    <property type="evidence" value="ECO:0007669"/>
    <property type="project" value="UniProtKB-EC"/>
</dbReference>
<dbReference type="InterPro" id="IPR036388">
    <property type="entry name" value="WH-like_DNA-bd_sf"/>
</dbReference>
<feature type="non-terminal residue" evidence="11">
    <location>
        <position position="1"/>
    </location>
</feature>
<evidence type="ECO:0000256" key="5">
    <source>
        <dbReference type="ARBA" id="ARBA00023235"/>
    </source>
</evidence>
<dbReference type="GO" id="GO:0005524">
    <property type="term" value="F:ATP binding"/>
    <property type="evidence" value="ECO:0007669"/>
    <property type="project" value="UniProtKB-KW"/>
</dbReference>
<comment type="caution">
    <text evidence="11">The sequence shown here is derived from an EMBL/GenBank/DDBJ whole genome shotgun (WGS) entry which is preliminary data.</text>
</comment>
<evidence type="ECO:0000256" key="9">
    <source>
        <dbReference type="ARBA" id="ARBA00048988"/>
    </source>
</evidence>
<dbReference type="SMART" id="SM00973">
    <property type="entry name" value="Sec63"/>
    <property type="match status" value="1"/>
</dbReference>
<dbReference type="AlphaFoldDB" id="A0A367INY3"/>
<dbReference type="PANTHER" id="PTHR47835">
    <property type="entry name" value="HFM1, ATP DEPENDENT DNA HELICASE HOMOLOG"/>
    <property type="match status" value="1"/>
</dbReference>
<dbReference type="InterPro" id="IPR052247">
    <property type="entry name" value="Meiotic_Crossover_Helicase"/>
</dbReference>
<feature type="domain" description="SEC63" evidence="10">
    <location>
        <begin position="161"/>
        <end position="344"/>
    </location>
</feature>
<reference evidence="11 12" key="1">
    <citation type="journal article" date="2018" name="G3 (Bethesda)">
        <title>Phylogenetic and Phylogenomic Definition of Rhizopus Species.</title>
        <authorList>
            <person name="Gryganskyi A.P."/>
            <person name="Golan J."/>
            <person name="Dolatabadi S."/>
            <person name="Mondo S."/>
            <person name="Robb S."/>
            <person name="Idnurm A."/>
            <person name="Muszewska A."/>
            <person name="Steczkiewicz K."/>
            <person name="Masonjones S."/>
            <person name="Liao H.L."/>
            <person name="Gajdeczka M.T."/>
            <person name="Anike F."/>
            <person name="Vuek A."/>
            <person name="Anishchenko I.M."/>
            <person name="Voigt K."/>
            <person name="de Hoog G.S."/>
            <person name="Smith M.E."/>
            <person name="Heitman J."/>
            <person name="Vilgalys R."/>
            <person name="Stajich J.E."/>
        </authorList>
    </citation>
    <scope>NUCLEOTIDE SEQUENCE [LARGE SCALE GENOMIC DNA]</scope>
    <source>
        <strain evidence="11 12">LSU 92-RS-03</strain>
    </source>
</reference>
<dbReference type="SUPFAM" id="SSF158702">
    <property type="entry name" value="Sec63 N-terminal domain-like"/>
    <property type="match status" value="1"/>
</dbReference>
<feature type="non-terminal residue" evidence="11">
    <location>
        <position position="345"/>
    </location>
</feature>
<keyword evidence="1" id="KW-0547">Nucleotide-binding</keyword>
<keyword evidence="5" id="KW-0413">Isomerase</keyword>
<dbReference type="Proteomes" id="UP000253551">
    <property type="component" value="Unassembled WGS sequence"/>
</dbReference>
<dbReference type="InterPro" id="IPR057842">
    <property type="entry name" value="WH_MER3"/>
</dbReference>
<dbReference type="Gene3D" id="1.10.10.10">
    <property type="entry name" value="Winged helix-like DNA-binding domain superfamily/Winged helix DNA-binding domain"/>
    <property type="match status" value="1"/>
</dbReference>
<dbReference type="STRING" id="4846.A0A367INY3"/>
<evidence type="ECO:0000313" key="11">
    <source>
        <dbReference type="EMBL" id="RCH79375.1"/>
    </source>
</evidence>
<dbReference type="GO" id="GO:0051321">
    <property type="term" value="P:meiotic cell cycle"/>
    <property type="evidence" value="ECO:0007669"/>
    <property type="project" value="UniProtKB-KW"/>
</dbReference>
<sequence length="345" mass="38435">INLPAHLVIIKSTLGYQNGALTEYSDIDILQMIGRAGRLGLDTSGSAVIMTTNQMRQRYSSLVSGTTNLESRLHENLVEHLLSEVCLGTITNTLTAIHWLKSTFLYVRTSQNPIHYNLQQSIGTASDIAPDTVLQNICVKQLKSLESNCLIENQNDSSLKATNYGLIMDKYYIKFPTMIKIINMKKFGSVKDMLKLVSNCQEEMETIRYNSGEKNFLTSLKNDPNVRYPLDKVSSVSDKVYLLIQCILGDVSLHNVGNNLLAVEALSILNHASRISKCLIECSSSEVSSSKLKFSVQLYQSIQAKMWFDSPYVIRQLTGIGPQFSKTLSASNVITFDQLRGCDPS</sequence>
<dbReference type="OrthoDB" id="5575at2759"/>
<dbReference type="SUPFAM" id="SSF52540">
    <property type="entry name" value="P-loop containing nucleoside triphosphate hydrolases"/>
    <property type="match status" value="1"/>
</dbReference>
<dbReference type="InterPro" id="IPR027417">
    <property type="entry name" value="P-loop_NTPase"/>
</dbReference>
<dbReference type="SUPFAM" id="SSF46785">
    <property type="entry name" value="Winged helix' DNA-binding domain"/>
    <property type="match status" value="1"/>
</dbReference>
<evidence type="ECO:0000256" key="8">
    <source>
        <dbReference type="ARBA" id="ARBA00034808"/>
    </source>
</evidence>
<evidence type="ECO:0000256" key="3">
    <source>
        <dbReference type="ARBA" id="ARBA00022806"/>
    </source>
</evidence>
<evidence type="ECO:0000256" key="1">
    <source>
        <dbReference type="ARBA" id="ARBA00022741"/>
    </source>
</evidence>
<dbReference type="InterPro" id="IPR004179">
    <property type="entry name" value="Sec63-dom"/>
</dbReference>
<dbReference type="InterPro" id="IPR036390">
    <property type="entry name" value="WH_DNA-bd_sf"/>
</dbReference>
<dbReference type="GO" id="GO:0016787">
    <property type="term" value="F:hydrolase activity"/>
    <property type="evidence" value="ECO:0007669"/>
    <property type="project" value="UniProtKB-KW"/>
</dbReference>
<evidence type="ECO:0000256" key="2">
    <source>
        <dbReference type="ARBA" id="ARBA00022801"/>
    </source>
</evidence>
<dbReference type="EC" id="5.6.2.4" evidence="8"/>
<keyword evidence="2" id="KW-0378">Hydrolase</keyword>
<keyword evidence="12" id="KW-1185">Reference proteome</keyword>
<accession>A0A367INY3</accession>
<dbReference type="Gene3D" id="3.40.50.300">
    <property type="entry name" value="P-loop containing nucleotide triphosphate hydrolases"/>
    <property type="match status" value="1"/>
</dbReference>
<evidence type="ECO:0000313" key="12">
    <source>
        <dbReference type="Proteomes" id="UP000253551"/>
    </source>
</evidence>
<dbReference type="EMBL" id="PJQM01006623">
    <property type="protein sequence ID" value="RCH79375.1"/>
    <property type="molecule type" value="Genomic_DNA"/>
</dbReference>
<protein>
    <recommendedName>
        <fullName evidence="8">DNA 3'-5' helicase</fullName>
        <ecNumber evidence="8">5.6.2.4</ecNumber>
    </recommendedName>
</protein>
<keyword evidence="6" id="KW-0469">Meiosis</keyword>
<keyword evidence="4" id="KW-0067">ATP-binding</keyword>
<dbReference type="Pfam" id="PF23445">
    <property type="entry name" value="WHD_SNRNP200"/>
    <property type="match status" value="1"/>
</dbReference>
<dbReference type="Gene3D" id="1.10.3380.10">
    <property type="entry name" value="Sec63 N-terminal domain-like domain"/>
    <property type="match status" value="1"/>
</dbReference>
<evidence type="ECO:0000256" key="7">
    <source>
        <dbReference type="ARBA" id="ARBA00034617"/>
    </source>
</evidence>
<dbReference type="PANTHER" id="PTHR47835:SF3">
    <property type="entry name" value="HELICASE FOR MEIOSIS 1"/>
    <property type="match status" value="1"/>
</dbReference>
<dbReference type="FunFam" id="1.10.10.10:FF:000012">
    <property type="entry name" value="U5 small nuclear ribonucleoprotein helicase"/>
    <property type="match status" value="1"/>
</dbReference>
<proteinExistence type="predicted"/>
<evidence type="ECO:0000259" key="10">
    <source>
        <dbReference type="SMART" id="SM00973"/>
    </source>
</evidence>
<comment type="catalytic activity">
    <reaction evidence="7">
        <text>Couples ATP hydrolysis with the unwinding of duplex DNA by translocating in the 3'-5' direction.</text>
        <dbReference type="EC" id="5.6.2.4"/>
    </reaction>
</comment>
<evidence type="ECO:0000256" key="4">
    <source>
        <dbReference type="ARBA" id="ARBA00022840"/>
    </source>
</evidence>
<evidence type="ECO:0000256" key="6">
    <source>
        <dbReference type="ARBA" id="ARBA00023254"/>
    </source>
</evidence>
<organism evidence="11 12">
    <name type="scientific">Rhizopus stolonifer</name>
    <name type="common">Rhizopus nigricans</name>
    <dbReference type="NCBI Taxonomy" id="4846"/>
    <lineage>
        <taxon>Eukaryota</taxon>
        <taxon>Fungi</taxon>
        <taxon>Fungi incertae sedis</taxon>
        <taxon>Mucoromycota</taxon>
        <taxon>Mucoromycotina</taxon>
        <taxon>Mucoromycetes</taxon>
        <taxon>Mucorales</taxon>
        <taxon>Mucorineae</taxon>
        <taxon>Rhizopodaceae</taxon>
        <taxon>Rhizopus</taxon>
    </lineage>
</organism>
<dbReference type="Pfam" id="PF02889">
    <property type="entry name" value="Sec63"/>
    <property type="match status" value="1"/>
</dbReference>
<comment type="catalytic activity">
    <reaction evidence="9">
        <text>ATP + H2O = ADP + phosphate + H(+)</text>
        <dbReference type="Rhea" id="RHEA:13065"/>
        <dbReference type="ChEBI" id="CHEBI:15377"/>
        <dbReference type="ChEBI" id="CHEBI:15378"/>
        <dbReference type="ChEBI" id="CHEBI:30616"/>
        <dbReference type="ChEBI" id="CHEBI:43474"/>
        <dbReference type="ChEBI" id="CHEBI:456216"/>
        <dbReference type="EC" id="5.6.2.4"/>
    </reaction>
</comment>
<keyword evidence="3" id="KW-0347">Helicase</keyword>